<proteinExistence type="predicted"/>
<keyword evidence="1" id="KW-0175">Coiled coil</keyword>
<accession>A0ABN6WS28</accession>
<dbReference type="Pfam" id="PF09903">
    <property type="entry name" value="DUF2130"/>
    <property type="match status" value="1"/>
</dbReference>
<evidence type="ECO:0000313" key="3">
    <source>
        <dbReference type="EMBL" id="BDY11742.1"/>
    </source>
</evidence>
<evidence type="ECO:0000313" key="4">
    <source>
        <dbReference type="Proteomes" id="UP001321445"/>
    </source>
</evidence>
<gene>
    <name evidence="3" type="ORF">HCR_00540</name>
</gene>
<dbReference type="Proteomes" id="UP001321445">
    <property type="component" value="Chromosome"/>
</dbReference>
<dbReference type="EMBL" id="AP027370">
    <property type="protein sequence ID" value="BDY11742.1"/>
    <property type="molecule type" value="Genomic_DNA"/>
</dbReference>
<protein>
    <recommendedName>
        <fullName evidence="5">Caldesmon</fullName>
    </recommendedName>
</protein>
<evidence type="ECO:0008006" key="5">
    <source>
        <dbReference type="Google" id="ProtNLM"/>
    </source>
</evidence>
<evidence type="ECO:0000256" key="1">
    <source>
        <dbReference type="SAM" id="Coils"/>
    </source>
</evidence>
<feature type="region of interest" description="Disordered" evidence="2">
    <location>
        <begin position="1"/>
        <end position="20"/>
    </location>
</feature>
<dbReference type="RefSeq" id="WP_286336958.1">
    <property type="nucleotide sequence ID" value="NZ_AP027370.1"/>
</dbReference>
<keyword evidence="4" id="KW-1185">Reference proteome</keyword>
<evidence type="ECO:0000256" key="2">
    <source>
        <dbReference type="SAM" id="MobiDB-lite"/>
    </source>
</evidence>
<name>A0ABN6WS28_9BACT</name>
<sequence length="436" mass="50652">MRKSMFDDMGESMPSQTTVTCPNCGTEIDISQSLYVKLEQQAKAKLQKEVAEHRAKYKQAMDELKAKEEAIEAQEAKFQKELEKATQARVEAKLKTERRKLEVELKAKIAAEQSEQLEMMRKELAEKSEQVKELNRSKAQIEKLKREKAEVEERAKLEAEKALNEQLEIEREKIQKSLTERSELKLREKEQQLEQLRRQLEEAKRKAEQGSQQMQGEVQELAIEEWLNTHFPFDTVEEIKKGARGADCLQVVNTREMQNCGTIYYESKRTKEFQKNWIEKFKADIREKGADIGVLVTEVLPKDMERMGLVDGVWVCTYEEFKALSSVLREQIVRLAHVTQSQENRSDKMSLLYNYLTSNEFRMQIEAIVEGFTQMQADLDAEKRAMARIWKQREKQIAKVLDNTTALYGSIRGIAGNAIGHIQALELPYFEKETEE</sequence>
<reference evidence="3 4" key="1">
    <citation type="submission" date="2023-03" db="EMBL/GenBank/DDBJ databases">
        <title>Description of Hydrogenimonas sp. ISO32.</title>
        <authorList>
            <person name="Mino S."/>
            <person name="Fukazawa S."/>
            <person name="Sawabe T."/>
        </authorList>
    </citation>
    <scope>NUCLEOTIDE SEQUENCE [LARGE SCALE GENOMIC DNA]</scope>
    <source>
        <strain evidence="3 4">ISO32</strain>
    </source>
</reference>
<feature type="coiled-coil region" evidence="1">
    <location>
        <begin position="36"/>
        <end position="224"/>
    </location>
</feature>
<dbReference type="InterPro" id="IPR019219">
    <property type="entry name" value="DUF2130"/>
</dbReference>
<organism evidence="3 4">
    <name type="scientific">Hydrogenimonas cancrithermarum</name>
    <dbReference type="NCBI Taxonomy" id="2993563"/>
    <lineage>
        <taxon>Bacteria</taxon>
        <taxon>Pseudomonadati</taxon>
        <taxon>Campylobacterota</taxon>
        <taxon>Epsilonproteobacteria</taxon>
        <taxon>Campylobacterales</taxon>
        <taxon>Hydrogenimonadaceae</taxon>
        <taxon>Hydrogenimonas</taxon>
    </lineage>
</organism>